<dbReference type="SUPFAM" id="SSF101420">
    <property type="entry name" value="C-terminal domain of Ku80"/>
    <property type="match status" value="1"/>
</dbReference>
<dbReference type="AlphaFoldDB" id="A0A088DJX1"/>
<dbReference type="SMART" id="SM00559">
    <property type="entry name" value="Ku78"/>
    <property type="match status" value="1"/>
</dbReference>
<gene>
    <name evidence="14" type="primary">Ku80</name>
</gene>
<feature type="region of interest" description="Disordered" evidence="12">
    <location>
        <begin position="160"/>
        <end position="196"/>
    </location>
</feature>
<dbReference type="Pfam" id="PF03731">
    <property type="entry name" value="Ku_N"/>
    <property type="match status" value="1"/>
</dbReference>
<evidence type="ECO:0000256" key="9">
    <source>
        <dbReference type="ARBA" id="ARBA00023172"/>
    </source>
</evidence>
<evidence type="ECO:0000256" key="4">
    <source>
        <dbReference type="ARBA" id="ARBA00022763"/>
    </source>
</evidence>
<keyword evidence="8" id="KW-0238">DNA-binding</keyword>
<evidence type="ECO:0000256" key="3">
    <source>
        <dbReference type="ARBA" id="ARBA00022741"/>
    </source>
</evidence>
<dbReference type="GO" id="GO:0016787">
    <property type="term" value="F:hydrolase activity"/>
    <property type="evidence" value="ECO:0007669"/>
    <property type="project" value="UniProtKB-KW"/>
</dbReference>
<feature type="domain" description="Ku" evidence="13">
    <location>
        <begin position="296"/>
        <end position="441"/>
    </location>
</feature>
<dbReference type="InterPro" id="IPR036494">
    <property type="entry name" value="Ku_C_sf"/>
</dbReference>
<organism evidence="14">
    <name type="scientific">Tigriopus japonicus</name>
    <name type="common">Copepod</name>
    <dbReference type="NCBI Taxonomy" id="158387"/>
    <lineage>
        <taxon>Eukaryota</taxon>
        <taxon>Metazoa</taxon>
        <taxon>Ecdysozoa</taxon>
        <taxon>Arthropoda</taxon>
        <taxon>Crustacea</taxon>
        <taxon>Multicrustacea</taxon>
        <taxon>Hexanauplia</taxon>
        <taxon>Copepoda</taxon>
        <taxon>Harpacticoida</taxon>
        <taxon>Harpacticidae</taxon>
        <taxon>Tigriopus</taxon>
    </lineage>
</organism>
<keyword evidence="7" id="KW-0067">ATP-binding</keyword>
<evidence type="ECO:0000256" key="8">
    <source>
        <dbReference type="ARBA" id="ARBA00023125"/>
    </source>
</evidence>
<keyword evidence="3" id="KW-0547">Nucleotide-binding</keyword>
<dbReference type="InterPro" id="IPR036465">
    <property type="entry name" value="vWFA_dom_sf"/>
</dbReference>
<dbReference type="Gene3D" id="2.40.290.10">
    <property type="match status" value="1"/>
</dbReference>
<keyword evidence="6" id="KW-0347">Helicase</keyword>
<dbReference type="GO" id="GO:0006310">
    <property type="term" value="P:DNA recombination"/>
    <property type="evidence" value="ECO:0007669"/>
    <property type="project" value="UniProtKB-KW"/>
</dbReference>
<evidence type="ECO:0000256" key="5">
    <source>
        <dbReference type="ARBA" id="ARBA00022801"/>
    </source>
</evidence>
<feature type="compositionally biased region" description="Polar residues" evidence="12">
    <location>
        <begin position="168"/>
        <end position="187"/>
    </location>
</feature>
<dbReference type="GO" id="GO:0004386">
    <property type="term" value="F:helicase activity"/>
    <property type="evidence" value="ECO:0007669"/>
    <property type="project" value="UniProtKB-KW"/>
</dbReference>
<protein>
    <submittedName>
        <fullName evidence="14">Ku80</fullName>
    </submittedName>
</protein>
<dbReference type="GO" id="GO:0003690">
    <property type="term" value="F:double-stranded DNA binding"/>
    <property type="evidence" value="ECO:0007669"/>
    <property type="project" value="TreeGrafter"/>
</dbReference>
<dbReference type="InterPro" id="IPR016194">
    <property type="entry name" value="SPOC-like_C_dom_sf"/>
</dbReference>
<evidence type="ECO:0000256" key="1">
    <source>
        <dbReference type="ARBA" id="ARBA00004123"/>
    </source>
</evidence>
<evidence type="ECO:0000256" key="6">
    <source>
        <dbReference type="ARBA" id="ARBA00022806"/>
    </source>
</evidence>
<keyword evidence="10" id="KW-0234">DNA repair</keyword>
<dbReference type="GO" id="GO:0042162">
    <property type="term" value="F:telomeric DNA binding"/>
    <property type="evidence" value="ECO:0007669"/>
    <property type="project" value="InterPro"/>
</dbReference>
<keyword evidence="5" id="KW-0378">Hydrolase</keyword>
<dbReference type="SUPFAM" id="SSF53300">
    <property type="entry name" value="vWA-like"/>
    <property type="match status" value="1"/>
</dbReference>
<dbReference type="SUPFAM" id="SSF100939">
    <property type="entry name" value="SPOC domain-like"/>
    <property type="match status" value="1"/>
</dbReference>
<keyword evidence="9" id="KW-0233">DNA recombination</keyword>
<comment type="similarity">
    <text evidence="2">Belongs to the ku80 family.</text>
</comment>
<name>A0A088DJX1_TIGJA</name>
<dbReference type="InterPro" id="IPR024193">
    <property type="entry name" value="Ku80"/>
</dbReference>
<dbReference type="Gene3D" id="3.40.50.410">
    <property type="entry name" value="von Willebrand factor, type A domain"/>
    <property type="match status" value="1"/>
</dbReference>
<dbReference type="CDD" id="cd00873">
    <property type="entry name" value="KU80"/>
    <property type="match status" value="1"/>
</dbReference>
<feature type="compositionally biased region" description="Acidic residues" evidence="12">
    <location>
        <begin position="712"/>
        <end position="724"/>
    </location>
</feature>
<proteinExistence type="evidence at transcript level"/>
<dbReference type="PANTHER" id="PTHR12604:SF4">
    <property type="entry name" value="X-RAY REPAIR CROSS-COMPLEMENTING PROTEIN 5"/>
    <property type="match status" value="1"/>
</dbReference>
<dbReference type="Gene3D" id="1.10.1600.10">
    <property type="match status" value="1"/>
</dbReference>
<dbReference type="InterPro" id="IPR005161">
    <property type="entry name" value="Ku_N"/>
</dbReference>
<dbReference type="GO" id="GO:0000723">
    <property type="term" value="P:telomere maintenance"/>
    <property type="evidence" value="ECO:0007669"/>
    <property type="project" value="InterPro"/>
</dbReference>
<dbReference type="Pfam" id="PF02735">
    <property type="entry name" value="Ku"/>
    <property type="match status" value="1"/>
</dbReference>
<dbReference type="Pfam" id="PF08785">
    <property type="entry name" value="Ku_PK_bind"/>
    <property type="match status" value="1"/>
</dbReference>
<dbReference type="Gene3D" id="1.25.40.240">
    <property type="entry name" value="Ku, C-terminal domain"/>
    <property type="match status" value="1"/>
</dbReference>
<evidence type="ECO:0000256" key="10">
    <source>
        <dbReference type="ARBA" id="ARBA00023204"/>
    </source>
</evidence>
<evidence type="ECO:0000259" key="13">
    <source>
        <dbReference type="SMART" id="SM00559"/>
    </source>
</evidence>
<dbReference type="InterPro" id="IPR006164">
    <property type="entry name" value="DNA_bd_Ku70/Ku80"/>
</dbReference>
<dbReference type="FunFam" id="1.10.1600.10:FF:000002">
    <property type="entry name" value="X-ray repair cross-complementing protein 5"/>
    <property type="match status" value="1"/>
</dbReference>
<dbReference type="GO" id="GO:0005524">
    <property type="term" value="F:ATP binding"/>
    <property type="evidence" value="ECO:0007669"/>
    <property type="project" value="UniProtKB-KW"/>
</dbReference>
<evidence type="ECO:0000256" key="2">
    <source>
        <dbReference type="ARBA" id="ARBA00007726"/>
    </source>
</evidence>
<evidence type="ECO:0000313" key="14">
    <source>
        <dbReference type="EMBL" id="AIL94178.1"/>
    </source>
</evidence>
<reference evidence="14" key="1">
    <citation type="journal article" date="2014" name="Aquat. Toxicol.">
        <title>Gamma rays induce DNA damage and oxidative stress associated with impaired growth and reproduction in the copepod Tigriopus japonicus.</title>
        <authorList>
            <person name="Han J."/>
            <person name="Won E.J."/>
            <person name="Lee B.Y."/>
            <person name="Hwang U.K."/>
            <person name="Kim I.C."/>
            <person name="Yim J.H."/>
            <person name="Leung K.M."/>
            <person name="Lee Y.S."/>
            <person name="Lee J.S."/>
        </authorList>
    </citation>
    <scope>NUCLEOTIDE SEQUENCE</scope>
</reference>
<dbReference type="InterPro" id="IPR014893">
    <property type="entry name" value="Ku_PK_bind"/>
</dbReference>
<dbReference type="GO" id="GO:0043564">
    <property type="term" value="C:Ku70:Ku80 complex"/>
    <property type="evidence" value="ECO:0007669"/>
    <property type="project" value="InterPro"/>
</dbReference>
<accession>A0A088DJX1</accession>
<keyword evidence="4" id="KW-0227">DNA damage</keyword>
<dbReference type="EMBL" id="KJ152436">
    <property type="protein sequence ID" value="AIL94178.1"/>
    <property type="molecule type" value="mRNA"/>
</dbReference>
<comment type="subcellular location">
    <subcellularLocation>
        <location evidence="1">Nucleus</location>
    </subcellularLocation>
</comment>
<evidence type="ECO:0000256" key="11">
    <source>
        <dbReference type="ARBA" id="ARBA00023242"/>
    </source>
</evidence>
<dbReference type="PANTHER" id="PTHR12604">
    <property type="entry name" value="KU AUTOANTIGEN DNA HELICASE"/>
    <property type="match status" value="1"/>
</dbReference>
<feature type="region of interest" description="Disordered" evidence="12">
    <location>
        <begin position="697"/>
        <end position="724"/>
    </location>
</feature>
<keyword evidence="11" id="KW-0539">Nucleus</keyword>
<sequence>MPPREKEFAALCLVLDVGVTCHTSDFLLTSIRCASELLQRRLFSESTDRFGLVLIGDGRTHNALNYAHVNVMDGGLRVANWDLLDYVENHIQGTNHESDWLDGVIVALDLLKRETEGQTKCQEKKIILLSDLGCASSSDSWDSVLLALKKEKVELSFFGPTWAEDDPSQSGANGQDSEARADSSSSPHDPPKTKTPYQKANEAILSNLVNESEGVQCSIEDAMATFINHERRKKKPFPWKVAMEIGPNISINTVGYIQTRREPPKSWKKCLANPPANADVDELKAATTFVKNNDAQEVVEGDNLIESYKYGPELITVADEDKAAFSYDGGPKSLCVLGFVPQDDIQRQWLLGDGSMVFQPVEDDEPSTAALSALAFAMHDMRMAAIVRKVYRAKATPRMGLLVPEYRSNDEGVDELTIVFIELPYAEDLRQYEFAPVFNDSIRPSSSQLEAMDDYIDNMMLIEDGEDLLKTETIMNPCNQYLYRCLTHRVTQPGKILPDVPPRIKEFMKPPRELAQKMDIFVKRLQELFPCEEIDRKKEKITGDQMFAEKSNGDVTDISEAAPTTSDLSISHGSVLVEVGTTTPVEDFQKLLDSGSDLVSLAQQLESVIEKLVHASLFKQLYGKICDCLKVYRASCLLKDNPHLYNDYLNELKHLVESKQKTDLLKDVQEKSLGLIGRDEHHGSKYSAEEALAFLATPVDATEASTSKTTPMDEDEEEDMLDDL</sequence>
<dbReference type="GO" id="GO:0003684">
    <property type="term" value="F:damaged DNA binding"/>
    <property type="evidence" value="ECO:0007669"/>
    <property type="project" value="InterPro"/>
</dbReference>
<dbReference type="GO" id="GO:0006303">
    <property type="term" value="P:double-strand break repair via nonhomologous end joining"/>
    <property type="evidence" value="ECO:0007669"/>
    <property type="project" value="InterPro"/>
</dbReference>
<evidence type="ECO:0000256" key="12">
    <source>
        <dbReference type="SAM" id="MobiDB-lite"/>
    </source>
</evidence>
<evidence type="ECO:0000256" key="7">
    <source>
        <dbReference type="ARBA" id="ARBA00022840"/>
    </source>
</evidence>